<dbReference type="EMBL" id="REFR01000010">
    <property type="protein sequence ID" value="RMB08824.1"/>
    <property type="molecule type" value="Genomic_DNA"/>
</dbReference>
<dbReference type="InterPro" id="IPR025857">
    <property type="entry name" value="MacB_PCD"/>
</dbReference>
<dbReference type="AlphaFoldDB" id="A0A3M0CGS6"/>
<feature type="transmembrane region" description="Helical" evidence="8">
    <location>
        <begin position="24"/>
        <end position="51"/>
    </location>
</feature>
<evidence type="ECO:0000256" key="2">
    <source>
        <dbReference type="ARBA" id="ARBA00005236"/>
    </source>
</evidence>
<keyword evidence="12" id="KW-1185">Reference proteome</keyword>
<comment type="caution">
    <text evidence="11">The sequence shown here is derived from an EMBL/GenBank/DDBJ whole genome shotgun (WGS) entry which is preliminary data.</text>
</comment>
<feature type="domain" description="MacB-like periplasmic core" evidence="10">
    <location>
        <begin position="31"/>
        <end position="245"/>
    </location>
</feature>
<protein>
    <submittedName>
        <fullName evidence="11">Lipoprotein-releasing system permease protein</fullName>
    </submittedName>
</protein>
<dbReference type="RefSeq" id="WP_170163689.1">
    <property type="nucleotide sequence ID" value="NZ_REFR01000010.1"/>
</dbReference>
<dbReference type="GO" id="GO:0044874">
    <property type="term" value="P:lipoprotein localization to outer membrane"/>
    <property type="evidence" value="ECO:0007669"/>
    <property type="project" value="TreeGrafter"/>
</dbReference>
<proteinExistence type="inferred from homology"/>
<accession>A0A3M0CGS6</accession>
<feature type="transmembrane region" description="Helical" evidence="8">
    <location>
        <begin position="380"/>
        <end position="400"/>
    </location>
</feature>
<dbReference type="GO" id="GO:0098797">
    <property type="term" value="C:plasma membrane protein complex"/>
    <property type="evidence" value="ECO:0007669"/>
    <property type="project" value="TreeGrafter"/>
</dbReference>
<dbReference type="InterPro" id="IPR011925">
    <property type="entry name" value="LolCE_TM"/>
</dbReference>
<keyword evidence="4" id="KW-1003">Cell membrane</keyword>
<evidence type="ECO:0000256" key="1">
    <source>
        <dbReference type="ARBA" id="ARBA00004651"/>
    </source>
</evidence>
<evidence type="ECO:0000259" key="9">
    <source>
        <dbReference type="Pfam" id="PF02687"/>
    </source>
</evidence>
<dbReference type="PROSITE" id="PS00978">
    <property type="entry name" value="FAD_G3PDH_2"/>
    <property type="match status" value="1"/>
</dbReference>
<organism evidence="11 12">
    <name type="scientific">Eilatimonas milleporae</name>
    <dbReference type="NCBI Taxonomy" id="911205"/>
    <lineage>
        <taxon>Bacteria</taxon>
        <taxon>Pseudomonadati</taxon>
        <taxon>Pseudomonadota</taxon>
        <taxon>Alphaproteobacteria</taxon>
        <taxon>Kordiimonadales</taxon>
        <taxon>Kordiimonadaceae</taxon>
        <taxon>Eilatimonas</taxon>
    </lineage>
</organism>
<dbReference type="InParanoid" id="A0A3M0CGS6"/>
<dbReference type="InterPro" id="IPR051447">
    <property type="entry name" value="Lipoprotein-release_system"/>
</dbReference>
<evidence type="ECO:0000256" key="5">
    <source>
        <dbReference type="ARBA" id="ARBA00022692"/>
    </source>
</evidence>
<evidence type="ECO:0000313" key="12">
    <source>
        <dbReference type="Proteomes" id="UP000271227"/>
    </source>
</evidence>
<keyword evidence="7 8" id="KW-0472">Membrane</keyword>
<dbReference type="NCBIfam" id="TIGR02212">
    <property type="entry name" value="lolCE"/>
    <property type="match status" value="1"/>
</dbReference>
<feature type="transmembrane region" description="Helical" evidence="8">
    <location>
        <begin position="319"/>
        <end position="345"/>
    </location>
</feature>
<evidence type="ECO:0000259" key="10">
    <source>
        <dbReference type="Pfam" id="PF12704"/>
    </source>
</evidence>
<dbReference type="Pfam" id="PF02687">
    <property type="entry name" value="FtsX"/>
    <property type="match status" value="1"/>
</dbReference>
<evidence type="ECO:0000256" key="8">
    <source>
        <dbReference type="SAM" id="Phobius"/>
    </source>
</evidence>
<gene>
    <name evidence="11" type="ORF">BXY39_1465</name>
</gene>
<evidence type="ECO:0000313" key="11">
    <source>
        <dbReference type="EMBL" id="RMB08824.1"/>
    </source>
</evidence>
<dbReference type="FunCoup" id="A0A3M0CGS6">
    <property type="interactions" value="239"/>
</dbReference>
<keyword evidence="3" id="KW-0813">Transport</keyword>
<dbReference type="GO" id="GO:0042953">
    <property type="term" value="P:lipoprotein transport"/>
    <property type="evidence" value="ECO:0007669"/>
    <property type="project" value="InterPro"/>
</dbReference>
<keyword evidence="6 8" id="KW-1133">Transmembrane helix</keyword>
<comment type="similarity">
    <text evidence="2">Belongs to the ABC-4 integral membrane protein family. LolC/E subfamily.</text>
</comment>
<keyword evidence="5 8" id="KW-0812">Transmembrane</keyword>
<dbReference type="PANTHER" id="PTHR30489">
    <property type="entry name" value="LIPOPROTEIN-RELEASING SYSTEM TRANSMEMBRANE PROTEIN LOLE"/>
    <property type="match status" value="1"/>
</dbReference>
<name>A0A3M0CGS6_9PROT</name>
<feature type="domain" description="ABC3 transporter permease C-terminal" evidence="9">
    <location>
        <begin position="277"/>
        <end position="410"/>
    </location>
</feature>
<evidence type="ECO:0000256" key="6">
    <source>
        <dbReference type="ARBA" id="ARBA00022989"/>
    </source>
</evidence>
<dbReference type="Proteomes" id="UP000271227">
    <property type="component" value="Unassembled WGS sequence"/>
</dbReference>
<evidence type="ECO:0000256" key="3">
    <source>
        <dbReference type="ARBA" id="ARBA00022448"/>
    </source>
</evidence>
<keyword evidence="11" id="KW-0449">Lipoprotein</keyword>
<feature type="transmembrane region" description="Helical" evidence="8">
    <location>
        <begin position="273"/>
        <end position="298"/>
    </location>
</feature>
<dbReference type="InterPro" id="IPR003838">
    <property type="entry name" value="ABC3_permease_C"/>
</dbReference>
<dbReference type="Pfam" id="PF12704">
    <property type="entry name" value="MacB_PCD"/>
    <property type="match status" value="1"/>
</dbReference>
<dbReference type="PANTHER" id="PTHR30489:SF0">
    <property type="entry name" value="LIPOPROTEIN-RELEASING SYSTEM TRANSMEMBRANE PROTEIN LOLE"/>
    <property type="match status" value="1"/>
</dbReference>
<evidence type="ECO:0000256" key="7">
    <source>
        <dbReference type="ARBA" id="ARBA00023136"/>
    </source>
</evidence>
<evidence type="ECO:0000256" key="4">
    <source>
        <dbReference type="ARBA" id="ARBA00022475"/>
    </source>
</evidence>
<comment type="subcellular location">
    <subcellularLocation>
        <location evidence="1">Cell membrane</location>
        <topology evidence="1">Multi-pass membrane protein</topology>
    </subcellularLocation>
</comment>
<sequence>MALGGQGFETLVVRRYLTSRRRDGFISLTAILSVVAIALGVAALIVVMSVMNGFRAELFDKILGYHGHVLVQGYGGKLDTYREVADDLRQMPGVARVTPFSESQVMVTHNGEAWGAIVRGFPEDMFKQGGVAVKRVLDGSLEAAPEMGGIVLGYQIARRLGVTAGDEITIVSPKTVSTPFGSTLRFVAYPIAAVVEIGVYQFDESFIGMPLTEAQRFFRLGDSVSNIEVFLDDPARVDAALPDLTSIVGRRAFVRSWKSFNQALVGALQTERVAMFIVLTLIILVAVFNIASSLFMLVKDKAADIAILRTMGASRGAIERIFVTLGLCVGLLGILFGCFLAWVFIANIDAIKSAIEGLLGLNLWDPSVRFITEMRALVNWWEAGLTVAVAVILSFFATLIPARRAARLDPVEVLRYE</sequence>
<reference evidence="11 12" key="1">
    <citation type="submission" date="2018-10" db="EMBL/GenBank/DDBJ databases">
        <title>Genomic Encyclopedia of Archaeal and Bacterial Type Strains, Phase II (KMG-II): from individual species to whole genera.</title>
        <authorList>
            <person name="Goeker M."/>
        </authorList>
    </citation>
    <scope>NUCLEOTIDE SEQUENCE [LARGE SCALE GENOMIC DNA]</scope>
    <source>
        <strain evidence="11 12">DSM 25217</strain>
    </source>
</reference>